<dbReference type="Gramene" id="OMERI02G11700.2">
    <property type="protein sequence ID" value="OMERI02G11700.2"/>
    <property type="gene ID" value="OMERI02G11700"/>
</dbReference>
<organism evidence="1">
    <name type="scientific">Oryza meridionalis</name>
    <dbReference type="NCBI Taxonomy" id="40149"/>
    <lineage>
        <taxon>Eukaryota</taxon>
        <taxon>Viridiplantae</taxon>
        <taxon>Streptophyta</taxon>
        <taxon>Embryophyta</taxon>
        <taxon>Tracheophyta</taxon>
        <taxon>Spermatophyta</taxon>
        <taxon>Magnoliopsida</taxon>
        <taxon>Liliopsida</taxon>
        <taxon>Poales</taxon>
        <taxon>Poaceae</taxon>
        <taxon>BOP clade</taxon>
        <taxon>Oryzoideae</taxon>
        <taxon>Oryzeae</taxon>
        <taxon>Oryzinae</taxon>
        <taxon>Oryza</taxon>
    </lineage>
</organism>
<keyword evidence="2" id="KW-1185">Reference proteome</keyword>
<reference evidence="1" key="2">
    <citation type="submission" date="2018-05" db="EMBL/GenBank/DDBJ databases">
        <title>OmerRS3 (Oryza meridionalis Reference Sequence Version 3).</title>
        <authorList>
            <person name="Zhang J."/>
            <person name="Kudrna D."/>
            <person name="Lee S."/>
            <person name="Talag J."/>
            <person name="Welchert J."/>
            <person name="Wing R.A."/>
        </authorList>
    </citation>
    <scope>NUCLEOTIDE SEQUENCE [LARGE SCALE GENOMIC DNA]</scope>
    <source>
        <strain evidence="1">cv. OR44</strain>
    </source>
</reference>
<dbReference type="EnsemblPlants" id="OMERI02G11700.2">
    <property type="protein sequence ID" value="OMERI02G11700.2"/>
    <property type="gene ID" value="OMERI02G11700"/>
</dbReference>
<proteinExistence type="predicted"/>
<dbReference type="Proteomes" id="UP000008021">
    <property type="component" value="Chromosome 2"/>
</dbReference>
<evidence type="ECO:0000313" key="2">
    <source>
        <dbReference type="Proteomes" id="UP000008021"/>
    </source>
</evidence>
<reference evidence="1" key="1">
    <citation type="submission" date="2015-04" db="UniProtKB">
        <authorList>
            <consortium name="EnsemblPlants"/>
        </authorList>
    </citation>
    <scope>IDENTIFICATION</scope>
</reference>
<accession>A0A0E0CIL9</accession>
<name>A0A0E0CIL9_9ORYZ</name>
<dbReference type="AlphaFoldDB" id="A0A0E0CIL9"/>
<protein>
    <submittedName>
        <fullName evidence="1">Uncharacterized protein</fullName>
    </submittedName>
</protein>
<sequence length="103" mass="11868">MKPIYPVSSSRRVPLLSAAAAYGMVIRCFNTKSDMYVIFYAGDANGVMEGHRSSYHYVRKHVRIPLFTAQIHPNKTMFNLLRREMGKMRYHESLYHVGLGLIC</sequence>
<evidence type="ECO:0000313" key="1">
    <source>
        <dbReference type="EnsemblPlants" id="OMERI02G11700.2"/>
    </source>
</evidence>